<dbReference type="AlphaFoldDB" id="A0A2G1WNN9"/>
<dbReference type="SUPFAM" id="SSF53822">
    <property type="entry name" value="Periplasmic binding protein-like I"/>
    <property type="match status" value="1"/>
</dbReference>
<feature type="domain" description="Receptor ligand binding region" evidence="6">
    <location>
        <begin position="94"/>
        <end position="431"/>
    </location>
</feature>
<evidence type="ECO:0000313" key="7">
    <source>
        <dbReference type="EMBL" id="PHQ40602.1"/>
    </source>
</evidence>
<evidence type="ECO:0000259" key="6">
    <source>
        <dbReference type="Pfam" id="PF01094"/>
    </source>
</evidence>
<feature type="compositionally biased region" description="Gly residues" evidence="5">
    <location>
        <begin position="35"/>
        <end position="50"/>
    </location>
</feature>
<dbReference type="PANTHER" id="PTHR30483">
    <property type="entry name" value="LEUCINE-SPECIFIC-BINDING PROTEIN"/>
    <property type="match status" value="1"/>
</dbReference>
<keyword evidence="4" id="KW-0472">Membrane</keyword>
<proteinExistence type="predicted"/>
<evidence type="ECO:0000256" key="3">
    <source>
        <dbReference type="ARBA" id="ARBA00022989"/>
    </source>
</evidence>
<dbReference type="PANTHER" id="PTHR30483:SF6">
    <property type="entry name" value="PERIPLASMIC BINDING PROTEIN OF ABC TRANSPORTER FOR NATURAL AMINO ACIDS"/>
    <property type="match status" value="1"/>
</dbReference>
<protein>
    <recommendedName>
        <fullName evidence="6">Receptor ligand binding region domain-containing protein</fullName>
    </recommendedName>
</protein>
<dbReference type="GO" id="GO:0016020">
    <property type="term" value="C:membrane"/>
    <property type="evidence" value="ECO:0007669"/>
    <property type="project" value="UniProtKB-SubCell"/>
</dbReference>
<dbReference type="Pfam" id="PF01094">
    <property type="entry name" value="ANF_receptor"/>
    <property type="match status" value="1"/>
</dbReference>
<evidence type="ECO:0000313" key="8">
    <source>
        <dbReference type="Proteomes" id="UP000222824"/>
    </source>
</evidence>
<dbReference type="Proteomes" id="UP000222824">
    <property type="component" value="Unassembled WGS sequence"/>
</dbReference>
<dbReference type="InterPro" id="IPR001828">
    <property type="entry name" value="ANF_lig-bd_rcpt"/>
</dbReference>
<dbReference type="EMBL" id="NHOA01000001">
    <property type="protein sequence ID" value="PHQ40602.1"/>
    <property type="molecule type" value="Genomic_DNA"/>
</dbReference>
<comment type="subcellular location">
    <subcellularLocation>
        <location evidence="1">Membrane</location>
    </subcellularLocation>
</comment>
<dbReference type="CDD" id="cd06346">
    <property type="entry name" value="PBP1_ABC_ligand_binding-like"/>
    <property type="match status" value="1"/>
</dbReference>
<keyword evidence="8" id="KW-1185">Reference proteome</keyword>
<name>A0A2G1WNN9_9EURY</name>
<keyword evidence="2" id="KW-0812">Transmembrane</keyword>
<evidence type="ECO:0000256" key="5">
    <source>
        <dbReference type="SAM" id="MobiDB-lite"/>
    </source>
</evidence>
<reference evidence="7 8" key="1">
    <citation type="journal article" date="2014" name="Front. Microbiol.">
        <title>Population and genomic analysis of the genus Halorubrum.</title>
        <authorList>
            <person name="Fullmer M.S."/>
            <person name="Soucy S.M."/>
            <person name="Swithers K.S."/>
            <person name="Makkay A.M."/>
            <person name="Wheeler R."/>
            <person name="Ventosa A."/>
            <person name="Gogarten J.P."/>
            <person name="Papke R.T."/>
        </authorList>
    </citation>
    <scope>NUCLEOTIDE SEQUENCE [LARGE SCALE GENOMIC DNA]</scope>
    <source>
        <strain evidence="7 8">C49</strain>
    </source>
</reference>
<evidence type="ECO:0000256" key="2">
    <source>
        <dbReference type="ARBA" id="ARBA00022692"/>
    </source>
</evidence>
<dbReference type="InterPro" id="IPR051010">
    <property type="entry name" value="BCAA_transport"/>
</dbReference>
<sequence>MMTDNDPNADDSSMNRRPILKTVAAGGATAVLAGCIGGGDGGDGGNGDGNDGSSDGDDGSSDSGGGGATYDVGLVNPYSGDLAPFADRNDRGSDLALSEINNESVAGGKINKITADSETTSNAGVSASQKLVNQEGVDVLTGPCSSGVAVSIAESVTIPNEITHIMINSTAPGITDLEDNGYVLRSCPSDAFQGQALAQVVSDNDISSVSLIVVNNDYGQGLADAFQKRYKELGNTVETTIPAEQGRSSYSAQLNEADNPNSEGIVFIVYPQSFQTMIREAYQMGIQENYEIFGAESMVSDEVEQNVDPVAINGMKGTNPSPPIESEVYQTFAEEFQNEYDRQPTVWAAYAYDAYMMLGLAIHSAGEYSSDAVANAIYEISRPEGTEVSSIAEGKSELDAGNAINYQGASGNVNLDENGDPSGSYQHWEVIDGTFEMQGFVDTGQ</sequence>
<dbReference type="Gene3D" id="3.40.50.2300">
    <property type="match status" value="2"/>
</dbReference>
<gene>
    <name evidence="7" type="ORF">DJ69_00030</name>
</gene>
<feature type="region of interest" description="Disordered" evidence="5">
    <location>
        <begin position="1"/>
        <end position="20"/>
    </location>
</feature>
<keyword evidence="3" id="KW-1133">Transmembrane helix</keyword>
<evidence type="ECO:0000256" key="1">
    <source>
        <dbReference type="ARBA" id="ARBA00004370"/>
    </source>
</evidence>
<comment type="caution">
    <text evidence="7">The sequence shown here is derived from an EMBL/GenBank/DDBJ whole genome shotgun (WGS) entry which is preliminary data.</text>
</comment>
<organism evidence="7 8">
    <name type="scientific">Halorubrum persicum</name>
    <dbReference type="NCBI Taxonomy" id="1383844"/>
    <lineage>
        <taxon>Archaea</taxon>
        <taxon>Methanobacteriati</taxon>
        <taxon>Methanobacteriota</taxon>
        <taxon>Stenosarchaea group</taxon>
        <taxon>Halobacteria</taxon>
        <taxon>Halobacteriales</taxon>
        <taxon>Haloferacaceae</taxon>
        <taxon>Halorubrum</taxon>
    </lineage>
</organism>
<evidence type="ECO:0000256" key="4">
    <source>
        <dbReference type="ARBA" id="ARBA00023136"/>
    </source>
</evidence>
<accession>A0A2G1WNN9</accession>
<dbReference type="InterPro" id="IPR028082">
    <property type="entry name" value="Peripla_BP_I"/>
</dbReference>
<feature type="region of interest" description="Disordered" evidence="5">
    <location>
        <begin position="35"/>
        <end position="71"/>
    </location>
</feature>